<evidence type="ECO:0000313" key="1">
    <source>
        <dbReference type="EMBL" id="KAJ9078312.1"/>
    </source>
</evidence>
<protein>
    <submittedName>
        <fullName evidence="1">Uncharacterized protein</fullName>
    </submittedName>
</protein>
<dbReference type="Proteomes" id="UP001165960">
    <property type="component" value="Unassembled WGS sequence"/>
</dbReference>
<reference evidence="1" key="1">
    <citation type="submission" date="2022-04" db="EMBL/GenBank/DDBJ databases">
        <title>Genome of the entomopathogenic fungus Entomophthora muscae.</title>
        <authorList>
            <person name="Elya C."/>
            <person name="Lovett B.R."/>
            <person name="Lee E."/>
            <person name="Macias A.M."/>
            <person name="Hajek A.E."/>
            <person name="De Bivort B.L."/>
            <person name="Kasson M.T."/>
            <person name="De Fine Licht H.H."/>
            <person name="Stajich J.E."/>
        </authorList>
    </citation>
    <scope>NUCLEOTIDE SEQUENCE</scope>
    <source>
        <strain evidence="1">Berkeley</strain>
    </source>
</reference>
<accession>A0ACC2TUX4</accession>
<organism evidence="1 2">
    <name type="scientific">Entomophthora muscae</name>
    <dbReference type="NCBI Taxonomy" id="34485"/>
    <lineage>
        <taxon>Eukaryota</taxon>
        <taxon>Fungi</taxon>
        <taxon>Fungi incertae sedis</taxon>
        <taxon>Zoopagomycota</taxon>
        <taxon>Entomophthoromycotina</taxon>
        <taxon>Entomophthoromycetes</taxon>
        <taxon>Entomophthorales</taxon>
        <taxon>Entomophthoraceae</taxon>
        <taxon>Entomophthora</taxon>
    </lineage>
</organism>
<proteinExistence type="predicted"/>
<dbReference type="EMBL" id="QTSX02002153">
    <property type="protein sequence ID" value="KAJ9078312.1"/>
    <property type="molecule type" value="Genomic_DNA"/>
</dbReference>
<sequence length="256" mass="29166">MKTFSLLYLLLSVVAGTVPSCEGEGATTVRCFEETLTREVYDQKFQQVDSAEKLTKLVKNLLDDRITKLNHPPANEEAEYAAFHNPEYVAYVKHYYAEGILTMLNYFAEYAAIRIKNKDLEESKNRTLAKTKFKETMQNVNTLVKEFKEKIQKIYEEQRKKAEQISTSRPIQITEPSVSSEDNKDKLETEKRDPAEPEEITENNGEGNESDYESDEEGILEDADGSEDDGSDYESDEHSLEEILNASGDTAYANKL</sequence>
<name>A0ACC2TUX4_9FUNG</name>
<comment type="caution">
    <text evidence="1">The sequence shown here is derived from an EMBL/GenBank/DDBJ whole genome shotgun (WGS) entry which is preliminary data.</text>
</comment>
<gene>
    <name evidence="1" type="ORF">DSO57_1007867</name>
</gene>
<evidence type="ECO:0000313" key="2">
    <source>
        <dbReference type="Proteomes" id="UP001165960"/>
    </source>
</evidence>
<keyword evidence="2" id="KW-1185">Reference proteome</keyword>